<dbReference type="OrthoDB" id="1808878at2"/>
<dbReference type="Proteomes" id="UP000192738">
    <property type="component" value="Unassembled WGS sequence"/>
</dbReference>
<accession>A0A1W2EAH8</accession>
<proteinExistence type="predicted"/>
<evidence type="ECO:0000313" key="1">
    <source>
        <dbReference type="EMBL" id="SMD06567.1"/>
    </source>
</evidence>
<sequence length="152" mass="16319">MQRGFTLIELLVTVAILGIVASMAIPRIADSVATQELDTFVNNLAADIRSVQQMSMNANGAQAIYTLYIINGTEPQYNIHDGEKSTKIVYVPASVTITGAPELIRYAITGVPSSGAQTIEFKSTQTKKKLYIKVAPVTGRVRVTAINTSGSE</sequence>
<dbReference type="Pfam" id="PF07963">
    <property type="entry name" value="N_methyl"/>
    <property type="match status" value="1"/>
</dbReference>
<dbReference type="NCBIfam" id="TIGR02532">
    <property type="entry name" value="IV_pilin_GFxxxE"/>
    <property type="match status" value="1"/>
</dbReference>
<dbReference type="STRING" id="112901.SAMN04488500_12288"/>
<dbReference type="EMBL" id="FWXI01000022">
    <property type="protein sequence ID" value="SMD06567.1"/>
    <property type="molecule type" value="Genomic_DNA"/>
</dbReference>
<keyword evidence="2" id="KW-1185">Reference proteome</keyword>
<dbReference type="RefSeq" id="WP_084577723.1">
    <property type="nucleotide sequence ID" value="NZ_CP155572.1"/>
</dbReference>
<dbReference type="InterPro" id="IPR012902">
    <property type="entry name" value="N_methyl_site"/>
</dbReference>
<dbReference type="AlphaFoldDB" id="A0A1W2EAH8"/>
<evidence type="ECO:0000313" key="2">
    <source>
        <dbReference type="Proteomes" id="UP000192738"/>
    </source>
</evidence>
<protein>
    <submittedName>
        <fullName evidence="1">Prepilin-type N-terminal cleavage/methylation domain-containing protein</fullName>
    </submittedName>
</protein>
<dbReference type="PROSITE" id="PS00409">
    <property type="entry name" value="PROKAR_NTER_METHYL"/>
    <property type="match status" value="1"/>
</dbReference>
<name>A0A1W2EAH8_9FIRM</name>
<dbReference type="SUPFAM" id="SSF54523">
    <property type="entry name" value="Pili subunits"/>
    <property type="match status" value="1"/>
</dbReference>
<gene>
    <name evidence="1" type="ORF">SAMN04488500_12288</name>
</gene>
<dbReference type="Gene3D" id="3.30.700.10">
    <property type="entry name" value="Glycoprotein, Type 4 Pilin"/>
    <property type="match status" value="1"/>
</dbReference>
<organism evidence="1 2">
    <name type="scientific">Sporomusa malonica</name>
    <dbReference type="NCBI Taxonomy" id="112901"/>
    <lineage>
        <taxon>Bacteria</taxon>
        <taxon>Bacillati</taxon>
        <taxon>Bacillota</taxon>
        <taxon>Negativicutes</taxon>
        <taxon>Selenomonadales</taxon>
        <taxon>Sporomusaceae</taxon>
        <taxon>Sporomusa</taxon>
    </lineage>
</organism>
<dbReference type="InterPro" id="IPR045584">
    <property type="entry name" value="Pilin-like"/>
</dbReference>
<reference evidence="1 2" key="1">
    <citation type="submission" date="2017-04" db="EMBL/GenBank/DDBJ databases">
        <authorList>
            <person name="Afonso C.L."/>
            <person name="Miller P.J."/>
            <person name="Scott M.A."/>
            <person name="Spackman E."/>
            <person name="Goraichik I."/>
            <person name="Dimitrov K.M."/>
            <person name="Suarez D.L."/>
            <person name="Swayne D.E."/>
        </authorList>
    </citation>
    <scope>NUCLEOTIDE SEQUENCE [LARGE SCALE GENOMIC DNA]</scope>
    <source>
        <strain evidence="1 2">DSM 5090</strain>
    </source>
</reference>